<organism evidence="1 2">
    <name type="scientific">Synaphobranchus kaupii</name>
    <name type="common">Kaup's arrowtooth eel</name>
    <dbReference type="NCBI Taxonomy" id="118154"/>
    <lineage>
        <taxon>Eukaryota</taxon>
        <taxon>Metazoa</taxon>
        <taxon>Chordata</taxon>
        <taxon>Craniata</taxon>
        <taxon>Vertebrata</taxon>
        <taxon>Euteleostomi</taxon>
        <taxon>Actinopterygii</taxon>
        <taxon>Neopterygii</taxon>
        <taxon>Teleostei</taxon>
        <taxon>Anguilliformes</taxon>
        <taxon>Synaphobranchidae</taxon>
        <taxon>Synaphobranchus</taxon>
    </lineage>
</organism>
<gene>
    <name evidence="1" type="ORF">SKAU_G00059140</name>
</gene>
<evidence type="ECO:0000313" key="1">
    <source>
        <dbReference type="EMBL" id="KAJ8375334.1"/>
    </source>
</evidence>
<comment type="caution">
    <text evidence="1">The sequence shown here is derived from an EMBL/GenBank/DDBJ whole genome shotgun (WGS) entry which is preliminary data.</text>
</comment>
<dbReference type="EMBL" id="JAINUF010000002">
    <property type="protein sequence ID" value="KAJ8375334.1"/>
    <property type="molecule type" value="Genomic_DNA"/>
</dbReference>
<evidence type="ECO:0000313" key="2">
    <source>
        <dbReference type="Proteomes" id="UP001152622"/>
    </source>
</evidence>
<reference evidence="1" key="1">
    <citation type="journal article" date="2023" name="Science">
        <title>Genome structures resolve the early diversification of teleost fishes.</title>
        <authorList>
            <person name="Parey E."/>
            <person name="Louis A."/>
            <person name="Montfort J."/>
            <person name="Bouchez O."/>
            <person name="Roques C."/>
            <person name="Iampietro C."/>
            <person name="Lluch J."/>
            <person name="Castinel A."/>
            <person name="Donnadieu C."/>
            <person name="Desvignes T."/>
            <person name="Floi Bucao C."/>
            <person name="Jouanno E."/>
            <person name="Wen M."/>
            <person name="Mejri S."/>
            <person name="Dirks R."/>
            <person name="Jansen H."/>
            <person name="Henkel C."/>
            <person name="Chen W.J."/>
            <person name="Zahm M."/>
            <person name="Cabau C."/>
            <person name="Klopp C."/>
            <person name="Thompson A.W."/>
            <person name="Robinson-Rechavi M."/>
            <person name="Braasch I."/>
            <person name="Lecointre G."/>
            <person name="Bobe J."/>
            <person name="Postlethwait J.H."/>
            <person name="Berthelot C."/>
            <person name="Roest Crollius H."/>
            <person name="Guiguen Y."/>
        </authorList>
    </citation>
    <scope>NUCLEOTIDE SEQUENCE</scope>
    <source>
        <strain evidence="1">WJC10195</strain>
    </source>
</reference>
<dbReference type="Proteomes" id="UP001152622">
    <property type="component" value="Chromosome 2"/>
</dbReference>
<sequence>MENLLKRCGSMAEIRKAGEKNSELAEAWTTSVAPVLDTVAARYSRLKLKVEPITIMDAVTDAEEDAVMQVITTLFPAINPATVTKQQADKDPAFTEWVQQHCRRCQYLFQIRKCDNTECCSVPILLPERMIWLPDPMPDASGDHYLTLDEVMGTDTDDTHRPSTQQSHKHKQATTATTAACVDFFMSEALEKQQKETELFTAQHARAVVSCLECSKP</sequence>
<protein>
    <submittedName>
        <fullName evidence="1">Uncharacterized protein</fullName>
    </submittedName>
</protein>
<name>A0A9Q1G4H8_SYNKA</name>
<dbReference type="AlphaFoldDB" id="A0A9Q1G4H8"/>
<accession>A0A9Q1G4H8</accession>
<proteinExistence type="predicted"/>
<keyword evidence="2" id="KW-1185">Reference proteome</keyword>
<dbReference type="OrthoDB" id="8841802at2759"/>